<dbReference type="STRING" id="1314781.A0A165H0A4"/>
<dbReference type="OrthoDB" id="420606at2759"/>
<organism evidence="3 4">
    <name type="scientific">Exidia glandulosa HHB12029</name>
    <dbReference type="NCBI Taxonomy" id="1314781"/>
    <lineage>
        <taxon>Eukaryota</taxon>
        <taxon>Fungi</taxon>
        <taxon>Dikarya</taxon>
        <taxon>Basidiomycota</taxon>
        <taxon>Agaricomycotina</taxon>
        <taxon>Agaricomycetes</taxon>
        <taxon>Auriculariales</taxon>
        <taxon>Exidiaceae</taxon>
        <taxon>Exidia</taxon>
    </lineage>
</organism>
<evidence type="ECO:0000256" key="1">
    <source>
        <dbReference type="ARBA" id="ARBA00010323"/>
    </source>
</evidence>
<dbReference type="PANTHER" id="PTHR13285:SF18">
    <property type="entry name" value="PROTEIN-CYSTEINE N-PALMITOYLTRANSFERASE RASP"/>
    <property type="match status" value="1"/>
</dbReference>
<dbReference type="GO" id="GO:0016020">
    <property type="term" value="C:membrane"/>
    <property type="evidence" value="ECO:0007669"/>
    <property type="project" value="GOC"/>
</dbReference>
<comment type="similarity">
    <text evidence="1">Belongs to the membrane-bound acyltransferase family.</text>
</comment>
<accession>A0A165H0A4</accession>
<dbReference type="PANTHER" id="PTHR13285">
    <property type="entry name" value="ACYLTRANSFERASE"/>
    <property type="match status" value="1"/>
</dbReference>
<dbReference type="AlphaFoldDB" id="A0A165H0A4"/>
<feature type="transmembrane region" description="Helical" evidence="2">
    <location>
        <begin position="29"/>
        <end position="57"/>
    </location>
</feature>
<dbReference type="EMBL" id="KV426031">
    <property type="protein sequence ID" value="KZV91262.1"/>
    <property type="molecule type" value="Genomic_DNA"/>
</dbReference>
<protein>
    <submittedName>
        <fullName evidence="3">Uncharacterized protein</fullName>
    </submittedName>
</protein>
<dbReference type="InParanoid" id="A0A165H0A4"/>
<dbReference type="GO" id="GO:0008374">
    <property type="term" value="F:O-acyltransferase activity"/>
    <property type="evidence" value="ECO:0007669"/>
    <property type="project" value="TreeGrafter"/>
</dbReference>
<evidence type="ECO:0000313" key="3">
    <source>
        <dbReference type="EMBL" id="KZV91262.1"/>
    </source>
</evidence>
<feature type="transmembrane region" description="Helical" evidence="2">
    <location>
        <begin position="63"/>
        <end position="83"/>
    </location>
</feature>
<keyword evidence="2" id="KW-1133">Transmembrane helix</keyword>
<dbReference type="InterPro" id="IPR051085">
    <property type="entry name" value="MB_O-acyltransferase"/>
</dbReference>
<evidence type="ECO:0000313" key="4">
    <source>
        <dbReference type="Proteomes" id="UP000077266"/>
    </source>
</evidence>
<keyword evidence="4" id="KW-1185">Reference proteome</keyword>
<reference evidence="3 4" key="1">
    <citation type="journal article" date="2016" name="Mol. Biol. Evol.">
        <title>Comparative Genomics of Early-Diverging Mushroom-Forming Fungi Provides Insights into the Origins of Lignocellulose Decay Capabilities.</title>
        <authorList>
            <person name="Nagy L.G."/>
            <person name="Riley R."/>
            <person name="Tritt A."/>
            <person name="Adam C."/>
            <person name="Daum C."/>
            <person name="Floudas D."/>
            <person name="Sun H."/>
            <person name="Yadav J.S."/>
            <person name="Pangilinan J."/>
            <person name="Larsson K.H."/>
            <person name="Matsuura K."/>
            <person name="Barry K."/>
            <person name="Labutti K."/>
            <person name="Kuo R."/>
            <person name="Ohm R.A."/>
            <person name="Bhattacharya S.S."/>
            <person name="Shirouzu T."/>
            <person name="Yoshinaga Y."/>
            <person name="Martin F.M."/>
            <person name="Grigoriev I.V."/>
            <person name="Hibbett D.S."/>
        </authorList>
    </citation>
    <scope>NUCLEOTIDE SEQUENCE [LARGE SCALE GENOMIC DNA]</scope>
    <source>
        <strain evidence="3 4">HHB12029</strain>
    </source>
</reference>
<gene>
    <name evidence="3" type="ORF">EXIGLDRAFT_770053</name>
</gene>
<sequence length="145" mass="16191">MSRLSGSGCAFVFSKTFYILHADKHRMHFLVLFIATMELGLHGSSAAKVLFILLGNYTVGRSLYTTCALTMAIWAFNLAVLFASELNDGSLHCIRPLHLDALEGASPRGYVTFSFTMLRLVSFNMDRYWAAHRVGPLHVRVKPHA</sequence>
<keyword evidence="2" id="KW-0472">Membrane</keyword>
<evidence type="ECO:0000256" key="2">
    <source>
        <dbReference type="SAM" id="Phobius"/>
    </source>
</evidence>
<dbReference type="Proteomes" id="UP000077266">
    <property type="component" value="Unassembled WGS sequence"/>
</dbReference>
<name>A0A165H0A4_EXIGL</name>
<keyword evidence="2" id="KW-0812">Transmembrane</keyword>
<proteinExistence type="inferred from homology"/>
<dbReference type="GO" id="GO:0005783">
    <property type="term" value="C:endoplasmic reticulum"/>
    <property type="evidence" value="ECO:0007669"/>
    <property type="project" value="TreeGrafter"/>
</dbReference>
<dbReference type="GO" id="GO:0006506">
    <property type="term" value="P:GPI anchor biosynthetic process"/>
    <property type="evidence" value="ECO:0007669"/>
    <property type="project" value="TreeGrafter"/>
</dbReference>